<dbReference type="GO" id="GO:0016020">
    <property type="term" value="C:membrane"/>
    <property type="evidence" value="ECO:0007669"/>
    <property type="project" value="UniProtKB-SubCell"/>
</dbReference>
<feature type="transmembrane region" description="Helical" evidence="5">
    <location>
        <begin position="48"/>
        <end position="67"/>
    </location>
</feature>
<comment type="subcellular location">
    <subcellularLocation>
        <location evidence="1">Membrane</location>
        <topology evidence="1">Multi-pass membrane protein</topology>
    </subcellularLocation>
</comment>
<dbReference type="GO" id="GO:0030148">
    <property type="term" value="P:sphingolipid biosynthetic process"/>
    <property type="evidence" value="ECO:0007669"/>
    <property type="project" value="TreeGrafter"/>
</dbReference>
<name>A0A168HVQ0_MUCCL</name>
<proteinExistence type="predicted"/>
<evidence type="ECO:0000256" key="2">
    <source>
        <dbReference type="ARBA" id="ARBA00022692"/>
    </source>
</evidence>
<dbReference type="GO" id="GO:0070916">
    <property type="term" value="C:inositol phosphoceramide synthase complex"/>
    <property type="evidence" value="ECO:0007669"/>
    <property type="project" value="TreeGrafter"/>
</dbReference>
<evidence type="ECO:0000259" key="6">
    <source>
        <dbReference type="SMART" id="SM00014"/>
    </source>
</evidence>
<evidence type="ECO:0000313" key="7">
    <source>
        <dbReference type="EMBL" id="OAC99243.1"/>
    </source>
</evidence>
<evidence type="ECO:0000313" key="8">
    <source>
        <dbReference type="Proteomes" id="UP000077051"/>
    </source>
</evidence>
<dbReference type="VEuPathDB" id="FungiDB:MUCCIDRAFT_174172"/>
<dbReference type="CDD" id="cd03386">
    <property type="entry name" value="PAP2_Aur1_like"/>
    <property type="match status" value="1"/>
</dbReference>
<feature type="domain" description="Phosphatidic acid phosphatase type 2/haloperoxidase" evidence="6">
    <location>
        <begin position="160"/>
        <end position="297"/>
    </location>
</feature>
<dbReference type="Gene3D" id="1.20.144.10">
    <property type="entry name" value="Phosphatidic acid phosphatase type 2/haloperoxidase"/>
    <property type="match status" value="1"/>
</dbReference>
<feature type="transmembrane region" description="Helical" evidence="5">
    <location>
        <begin position="282"/>
        <end position="300"/>
    </location>
</feature>
<comment type="caution">
    <text evidence="7">The sequence shown here is derived from an EMBL/GenBank/DDBJ whole genome shotgun (WGS) entry which is preliminary data.</text>
</comment>
<dbReference type="PANTHER" id="PTHR31310:SF11">
    <property type="entry name" value="INOSITOL PHOSPHORYLCERAMIDE SYNTHASE CATALYTIC SUBUNIT AUR1"/>
    <property type="match status" value="1"/>
</dbReference>
<feature type="non-terminal residue" evidence="7">
    <location>
        <position position="313"/>
    </location>
</feature>
<accession>A0A168HVQ0</accession>
<dbReference type="InterPro" id="IPR036938">
    <property type="entry name" value="PAP2/HPO_sf"/>
</dbReference>
<dbReference type="EMBL" id="AMYB01000008">
    <property type="protein sequence ID" value="OAC99243.1"/>
    <property type="molecule type" value="Genomic_DNA"/>
</dbReference>
<reference evidence="7 8" key="1">
    <citation type="submission" date="2015-06" db="EMBL/GenBank/DDBJ databases">
        <title>Expansion of signal transduction pathways in fungi by whole-genome duplication.</title>
        <authorList>
            <consortium name="DOE Joint Genome Institute"/>
            <person name="Corrochano L.M."/>
            <person name="Kuo A."/>
            <person name="Marcet-Houben M."/>
            <person name="Polaino S."/>
            <person name="Salamov A."/>
            <person name="Villalobos J.M."/>
            <person name="Alvarez M.I."/>
            <person name="Avalos J."/>
            <person name="Benito E.P."/>
            <person name="Benoit I."/>
            <person name="Burger G."/>
            <person name="Camino L.P."/>
            <person name="Canovas D."/>
            <person name="Cerda-Olmedo E."/>
            <person name="Cheng J.-F."/>
            <person name="Dominguez A."/>
            <person name="Elias M."/>
            <person name="Eslava A.P."/>
            <person name="Glaser F."/>
            <person name="Grimwood J."/>
            <person name="Gutierrez G."/>
            <person name="Heitman J."/>
            <person name="Henrissat B."/>
            <person name="Iturriaga E.A."/>
            <person name="Lang B.F."/>
            <person name="Lavin J.L."/>
            <person name="Lee S."/>
            <person name="Li W."/>
            <person name="Lindquist E."/>
            <person name="Lopez-Garcia S."/>
            <person name="Luque E.M."/>
            <person name="Marcos A.T."/>
            <person name="Martin J."/>
            <person name="Mccluskey K."/>
            <person name="Medina H.R."/>
            <person name="Miralles-Duran A."/>
            <person name="Miyazaki A."/>
            <person name="Munoz-Torres E."/>
            <person name="Oguiza J.A."/>
            <person name="Ohm R."/>
            <person name="Olmedo M."/>
            <person name="Orejas M."/>
            <person name="Ortiz-Castellanos L."/>
            <person name="Pisabarro A.G."/>
            <person name="Rodriguez-Romero J."/>
            <person name="Ruiz-Herrera J."/>
            <person name="Ruiz-Vazquez R."/>
            <person name="Sanz C."/>
            <person name="Schackwitz W."/>
            <person name="Schmutz J."/>
            <person name="Shahriari M."/>
            <person name="Shelest E."/>
            <person name="Silva-Franco F."/>
            <person name="Soanes D."/>
            <person name="Syed K."/>
            <person name="Tagua V.G."/>
            <person name="Talbot N.J."/>
            <person name="Thon M."/>
            <person name="De Vries R.P."/>
            <person name="Wiebenga A."/>
            <person name="Yadav J.S."/>
            <person name="Braun E.L."/>
            <person name="Baker S."/>
            <person name="Garre V."/>
            <person name="Horwitz B."/>
            <person name="Torres-Martinez S."/>
            <person name="Idnurm A."/>
            <person name="Herrera-Estrella A."/>
            <person name="Gabaldon T."/>
            <person name="Grigoriev I.V."/>
        </authorList>
    </citation>
    <scope>NUCLEOTIDE SEQUENCE [LARGE SCALE GENOMIC DNA]</scope>
    <source>
        <strain evidence="7 8">CBS 277.49</strain>
    </source>
</reference>
<dbReference type="AlphaFoldDB" id="A0A168HVQ0"/>
<feature type="transmembrane region" description="Helical" evidence="5">
    <location>
        <begin position="74"/>
        <end position="92"/>
    </location>
</feature>
<dbReference type="Proteomes" id="UP000077051">
    <property type="component" value="Unassembled WGS sequence"/>
</dbReference>
<feature type="transmembrane region" description="Helical" evidence="5">
    <location>
        <begin position="21"/>
        <end position="42"/>
    </location>
</feature>
<gene>
    <name evidence="7" type="ORF">MUCCIDRAFT_174172</name>
</gene>
<dbReference type="InterPro" id="IPR000326">
    <property type="entry name" value="PAP2/HPO"/>
</dbReference>
<dbReference type="InterPro" id="IPR026841">
    <property type="entry name" value="Aur1/Ipt1"/>
</dbReference>
<dbReference type="SMART" id="SM00014">
    <property type="entry name" value="acidPPc"/>
    <property type="match status" value="1"/>
</dbReference>
<dbReference type="Pfam" id="PF14378">
    <property type="entry name" value="PAP2_3"/>
    <property type="match status" value="1"/>
</dbReference>
<keyword evidence="4 5" id="KW-0472">Membrane</keyword>
<sequence length="313" mass="35442">MMLLAKNRIINKLPSSMTSKQWSLFDLQYVLIATIMLIDFILIQSPTLIPRLLLAVLLIASFWIPYIKRFTVPALPIFTWLITFYACQFIPIDYRPTHIFVNLLPTLERILYGANLSEIISKHTHPVLDILAWIPYGIVHFSFPFILSVLLFIYGPPGSLKVFGKAFGYMNLAGVLTQLLFPNASPWYEIIYGSAPADYSIPGEAGGLLRIDDILGLDLYGSTFGTSPLVFGAFPSLHSGCATLEMLFVAYLFPRLKPVAAIYVMWMWFATMYLTHHYMIDLVGGSIYAILAFVVAQNFLPKTNQDYRNRLAY</sequence>
<evidence type="ECO:0000256" key="1">
    <source>
        <dbReference type="ARBA" id="ARBA00004141"/>
    </source>
</evidence>
<evidence type="ECO:0000256" key="3">
    <source>
        <dbReference type="ARBA" id="ARBA00022989"/>
    </source>
</evidence>
<dbReference type="STRING" id="747725.A0A168HVQ0"/>
<keyword evidence="2 5" id="KW-0812">Transmembrane</keyword>
<evidence type="ECO:0000256" key="4">
    <source>
        <dbReference type="ARBA" id="ARBA00023136"/>
    </source>
</evidence>
<dbReference type="PANTHER" id="PTHR31310">
    <property type="match status" value="1"/>
</dbReference>
<dbReference type="OrthoDB" id="5784at2759"/>
<evidence type="ECO:0000256" key="5">
    <source>
        <dbReference type="SAM" id="Phobius"/>
    </source>
</evidence>
<dbReference type="InterPro" id="IPR052185">
    <property type="entry name" value="IPC_Synthase-Related"/>
</dbReference>
<dbReference type="SUPFAM" id="SSF48317">
    <property type="entry name" value="Acid phosphatase/Vanadium-dependent haloperoxidase"/>
    <property type="match status" value="1"/>
</dbReference>
<keyword evidence="8" id="KW-1185">Reference proteome</keyword>
<organism evidence="7 8">
    <name type="scientific">Mucor lusitanicus CBS 277.49</name>
    <dbReference type="NCBI Taxonomy" id="747725"/>
    <lineage>
        <taxon>Eukaryota</taxon>
        <taxon>Fungi</taxon>
        <taxon>Fungi incertae sedis</taxon>
        <taxon>Mucoromycota</taxon>
        <taxon>Mucoromycotina</taxon>
        <taxon>Mucoromycetes</taxon>
        <taxon>Mucorales</taxon>
        <taxon>Mucorineae</taxon>
        <taxon>Mucoraceae</taxon>
        <taxon>Mucor</taxon>
    </lineage>
</organism>
<keyword evidence="3 5" id="KW-1133">Transmembrane helix</keyword>
<feature type="transmembrane region" description="Helical" evidence="5">
    <location>
        <begin position="130"/>
        <end position="154"/>
    </location>
</feature>
<dbReference type="GO" id="GO:0006676">
    <property type="term" value="P:mannosyl diphosphorylinositol ceramide metabolic process"/>
    <property type="evidence" value="ECO:0007669"/>
    <property type="project" value="TreeGrafter"/>
</dbReference>
<protein>
    <recommendedName>
        <fullName evidence="6">Phosphatidic acid phosphatase type 2/haloperoxidase domain-containing protein</fullName>
    </recommendedName>
</protein>